<dbReference type="GO" id="GO:0016491">
    <property type="term" value="F:oxidoreductase activity"/>
    <property type="evidence" value="ECO:0007669"/>
    <property type="project" value="UniProtKB-KW"/>
</dbReference>
<dbReference type="OrthoDB" id="9984533at2759"/>
<dbReference type="InParanoid" id="A0A2P6N589"/>
<dbReference type="AlphaFoldDB" id="A0A2P6N589"/>
<reference evidence="3 4" key="1">
    <citation type="journal article" date="2018" name="Genome Biol. Evol.">
        <title>Multiple Roots of Fruiting Body Formation in Amoebozoa.</title>
        <authorList>
            <person name="Hillmann F."/>
            <person name="Forbes G."/>
            <person name="Novohradska S."/>
            <person name="Ferling I."/>
            <person name="Riege K."/>
            <person name="Groth M."/>
            <person name="Westermann M."/>
            <person name="Marz M."/>
            <person name="Spaller T."/>
            <person name="Winckler T."/>
            <person name="Schaap P."/>
            <person name="Glockner G."/>
        </authorList>
    </citation>
    <scope>NUCLEOTIDE SEQUENCE [LARGE SCALE GENOMIC DNA]</scope>
    <source>
        <strain evidence="3 4">Jena</strain>
    </source>
</reference>
<comment type="caution">
    <text evidence="3">The sequence shown here is derived from an EMBL/GenBank/DDBJ whole genome shotgun (WGS) entry which is preliminary data.</text>
</comment>
<name>A0A2P6N589_9EUKA</name>
<evidence type="ECO:0000256" key="2">
    <source>
        <dbReference type="ARBA" id="ARBA00023002"/>
    </source>
</evidence>
<protein>
    <submittedName>
        <fullName evidence="3">Uncharacterized protein</fullName>
    </submittedName>
</protein>
<organism evidence="3 4">
    <name type="scientific">Planoprotostelium fungivorum</name>
    <dbReference type="NCBI Taxonomy" id="1890364"/>
    <lineage>
        <taxon>Eukaryota</taxon>
        <taxon>Amoebozoa</taxon>
        <taxon>Evosea</taxon>
        <taxon>Variosea</taxon>
        <taxon>Cavosteliida</taxon>
        <taxon>Cavosteliaceae</taxon>
        <taxon>Planoprotostelium</taxon>
    </lineage>
</organism>
<dbReference type="Proteomes" id="UP000241769">
    <property type="component" value="Unassembled WGS sequence"/>
</dbReference>
<keyword evidence="2" id="KW-0560">Oxidoreductase</keyword>
<dbReference type="PANTHER" id="PTHR47706:SF1">
    <property type="entry name" value="CIPA-LIKE, PUTATIVE (AFU_ORTHOLOGUE AFUA_1G12460)-RELATED"/>
    <property type="match status" value="1"/>
</dbReference>
<keyword evidence="1" id="KW-0521">NADP</keyword>
<sequence length="155" mass="17223">MYIGYCNPKSMQDFLHPTPTRKLPTSPAICVSKSSVTTVDGVGRAAVSILRKPEGLSYRPVRVSDAVVTQNRLFGEYKKILGEDGWTVERVSQEQQREQGYKFLEVGNHFLAFVFLVQSALWSNTATSYCGDYNDNEALGIQPVDVSQVVKASLQ</sequence>
<dbReference type="PANTHER" id="PTHR47706">
    <property type="entry name" value="NMRA-LIKE FAMILY PROTEIN"/>
    <property type="match status" value="1"/>
</dbReference>
<keyword evidence="4" id="KW-1185">Reference proteome</keyword>
<evidence type="ECO:0000313" key="3">
    <source>
        <dbReference type="EMBL" id="PRP79113.1"/>
    </source>
</evidence>
<evidence type="ECO:0000313" key="4">
    <source>
        <dbReference type="Proteomes" id="UP000241769"/>
    </source>
</evidence>
<proteinExistence type="predicted"/>
<evidence type="ECO:0000256" key="1">
    <source>
        <dbReference type="ARBA" id="ARBA00022857"/>
    </source>
</evidence>
<dbReference type="EMBL" id="MDYQ01000196">
    <property type="protein sequence ID" value="PRP79113.1"/>
    <property type="molecule type" value="Genomic_DNA"/>
</dbReference>
<gene>
    <name evidence="3" type="ORF">PROFUN_11669</name>
</gene>
<accession>A0A2P6N589</accession>
<dbReference type="InterPro" id="IPR051609">
    <property type="entry name" value="NmrA/Isoflavone_reductase-like"/>
</dbReference>